<keyword evidence="5" id="KW-0732">Signal</keyword>
<dbReference type="Pfam" id="PF18962">
    <property type="entry name" value="Por_Secre_tail"/>
    <property type="match status" value="1"/>
</dbReference>
<evidence type="ECO:0000256" key="5">
    <source>
        <dbReference type="SAM" id="SignalP"/>
    </source>
</evidence>
<evidence type="ECO:0000259" key="6">
    <source>
        <dbReference type="PROSITE" id="PS50853"/>
    </source>
</evidence>
<dbReference type="PROSITE" id="PS00503">
    <property type="entry name" value="PECTINESTERASE_2"/>
    <property type="match status" value="1"/>
</dbReference>
<proteinExistence type="inferred from homology"/>
<dbReference type="InterPro" id="IPR036116">
    <property type="entry name" value="FN3_sf"/>
</dbReference>
<dbReference type="InterPro" id="IPR033131">
    <property type="entry name" value="Pectinesterase_Asp_AS"/>
</dbReference>
<evidence type="ECO:0000313" key="8">
    <source>
        <dbReference type="Proteomes" id="UP001596405"/>
    </source>
</evidence>
<keyword evidence="8" id="KW-1185">Reference proteome</keyword>
<dbReference type="InterPro" id="IPR000070">
    <property type="entry name" value="Pectinesterase_cat"/>
</dbReference>
<feature type="domain" description="Fibronectin type-III" evidence="6">
    <location>
        <begin position="399"/>
        <end position="494"/>
    </location>
</feature>
<organism evidence="7 8">
    <name type="scientific">Rufibacter roseus</name>
    <dbReference type="NCBI Taxonomy" id="1567108"/>
    <lineage>
        <taxon>Bacteria</taxon>
        <taxon>Pseudomonadati</taxon>
        <taxon>Bacteroidota</taxon>
        <taxon>Cytophagia</taxon>
        <taxon>Cytophagales</taxon>
        <taxon>Hymenobacteraceae</taxon>
        <taxon>Rufibacter</taxon>
    </lineage>
</organism>
<dbReference type="PANTHER" id="PTHR31321:SF57">
    <property type="entry name" value="PECTINESTERASE 53-RELATED"/>
    <property type="match status" value="1"/>
</dbReference>
<evidence type="ECO:0000256" key="4">
    <source>
        <dbReference type="PROSITE-ProRule" id="PRU10040"/>
    </source>
</evidence>
<gene>
    <name evidence="7" type="ORF">ACFQHR_14845</name>
</gene>
<dbReference type="SUPFAM" id="SSF51126">
    <property type="entry name" value="Pectin lyase-like"/>
    <property type="match status" value="1"/>
</dbReference>
<protein>
    <submittedName>
        <fullName evidence="7">Pectinesterase family protein</fullName>
    </submittedName>
</protein>
<dbReference type="InterPro" id="IPR026444">
    <property type="entry name" value="Secre_tail"/>
</dbReference>
<dbReference type="InterPro" id="IPR013783">
    <property type="entry name" value="Ig-like_fold"/>
</dbReference>
<feature type="chain" id="PRO_5046007395" evidence="5">
    <location>
        <begin position="24"/>
        <end position="1006"/>
    </location>
</feature>
<dbReference type="Gene3D" id="2.160.20.10">
    <property type="entry name" value="Single-stranded right-handed beta-helix, Pectin lyase-like"/>
    <property type="match status" value="1"/>
</dbReference>
<dbReference type="InterPro" id="IPR011050">
    <property type="entry name" value="Pectin_lyase_fold/virulence"/>
</dbReference>
<accession>A0ABW2DQY0</accession>
<dbReference type="Gene3D" id="2.60.40.4070">
    <property type="match status" value="1"/>
</dbReference>
<dbReference type="NCBIfam" id="TIGR04183">
    <property type="entry name" value="Por_Secre_tail"/>
    <property type="match status" value="1"/>
</dbReference>
<dbReference type="Gene3D" id="2.60.40.10">
    <property type="entry name" value="Immunoglobulins"/>
    <property type="match status" value="1"/>
</dbReference>
<dbReference type="InterPro" id="IPR003961">
    <property type="entry name" value="FN3_dom"/>
</dbReference>
<sequence>MKKIYFLLGLALLICSFSARVLAQTSTGSVTWPLTNPASGGTGDAVSTAGQVQGSKERFGKMEIHSYNTYSGVEGIQRVRVAGGTWAATQTDTTTGTYTQFAITPSPNNKLVVKGLSYKLGSAGTSAMRAKVFYSTDPSFATATLVEMGTGFADDAVSRDALTTVTKEINVAVEEGDSLYLRIYPWVHNQSTPPTGKYILLKDVIISGETEATAVPSSIVWNSDQTYSVTGALLGQAPAYSDAMKYYGKTNLTTTDTNQEVSVAAIQTVSQDWQAEPNPVENLWFQYAVSPKTGATFTVKKVAMHIGGWYSSNLKAAIYYSKDPTFATKTVLFEDRDLVGNKVEPISADLNQTVNSGETFYVRIYPHNKNAEGWAKLVAIYNMTISGEAVGVTVDPATVTTNTVISRISTTSATAGGNVASDGGSPVTSRGVVYGTSENPTIEGGKATAGEGSGTFSAEMTGLAPNTLYYVRAYATNAAGTSYGDQLSFTTLAELKVPTVTTTAVTNVLTKTAQSGGNVTAWGGTEVTARGIVWNTTGEPTIADNKSEDGAGLGSFASLLHSLTANTTYHVRAYATNSQGTGYGPELTFTTQPQAPDVTKVVAKDGTGDYTTIQAAFNAVPDFYTGKYTIMVKPGTYYEKVILERNKVNVTLRGEDPNTTIITYDDYAGKNNMGTANSYSVAIEPDDFIAVNMTFQNTVQNDGSVGSQQAVALRTNGDRQAFYNCRILGYQDTYYAWGGRTVGRVYMKDCYIEGSVDFIFGRQPVVFDNCTLRVNRNGGVITAASTEANTLHGFVFLNSTVTTPEVGFDGNAINGFYLGRPWQAAPRTVFINTHLPANLNPAGWNTWNVTPALYGEFNNSGPGASMTSRSSISRALTEAEAGEHTIANIFAKETHPSYSFDWMPEPVEYTVTGSKKEVRNAVFSLGQNFPNPFYGATTIQYELKKASHVTIEVFDAMGKKVATLESGFKTIGSHEVRLNQSLKSGVYFYRLTAGGFHATRRMVVAP</sequence>
<dbReference type="InterPro" id="IPR012334">
    <property type="entry name" value="Pectin_lyas_fold"/>
</dbReference>
<comment type="similarity">
    <text evidence="1">Belongs to the pectinesterase family.</text>
</comment>
<reference evidence="8" key="1">
    <citation type="journal article" date="2019" name="Int. J. Syst. Evol. Microbiol.">
        <title>The Global Catalogue of Microorganisms (GCM) 10K type strain sequencing project: providing services to taxonomists for standard genome sequencing and annotation.</title>
        <authorList>
            <consortium name="The Broad Institute Genomics Platform"/>
            <consortium name="The Broad Institute Genome Sequencing Center for Infectious Disease"/>
            <person name="Wu L."/>
            <person name="Ma J."/>
        </authorList>
    </citation>
    <scope>NUCLEOTIDE SEQUENCE [LARGE SCALE GENOMIC DNA]</scope>
    <source>
        <strain evidence="8">CGMCC 4.7393</strain>
    </source>
</reference>
<dbReference type="PROSITE" id="PS50853">
    <property type="entry name" value="FN3"/>
    <property type="match status" value="1"/>
</dbReference>
<feature type="signal peptide" evidence="5">
    <location>
        <begin position="1"/>
        <end position="23"/>
    </location>
</feature>
<evidence type="ECO:0000313" key="7">
    <source>
        <dbReference type="EMBL" id="MFC6998913.1"/>
    </source>
</evidence>
<dbReference type="RefSeq" id="WP_066623941.1">
    <property type="nucleotide sequence ID" value="NZ_JBHSYQ010000008.1"/>
</dbReference>
<dbReference type="PANTHER" id="PTHR31321">
    <property type="entry name" value="ACYL-COA THIOESTER HYDROLASE YBHC-RELATED"/>
    <property type="match status" value="1"/>
</dbReference>
<dbReference type="Pfam" id="PF01095">
    <property type="entry name" value="Pectinesterase"/>
    <property type="match status" value="1"/>
</dbReference>
<keyword evidence="2" id="KW-0378">Hydrolase</keyword>
<feature type="active site" evidence="4">
    <location>
        <position position="757"/>
    </location>
</feature>
<name>A0ABW2DQY0_9BACT</name>
<keyword evidence="3" id="KW-0063">Aspartyl esterase</keyword>
<dbReference type="SUPFAM" id="SSF49265">
    <property type="entry name" value="Fibronectin type III"/>
    <property type="match status" value="1"/>
</dbReference>
<dbReference type="EMBL" id="JBHSYQ010000008">
    <property type="protein sequence ID" value="MFC6998913.1"/>
    <property type="molecule type" value="Genomic_DNA"/>
</dbReference>
<comment type="caution">
    <text evidence="7">The sequence shown here is derived from an EMBL/GenBank/DDBJ whole genome shotgun (WGS) entry which is preliminary data.</text>
</comment>
<dbReference type="SMART" id="SM00060">
    <property type="entry name" value="FN3"/>
    <property type="match status" value="2"/>
</dbReference>
<evidence type="ECO:0000256" key="3">
    <source>
        <dbReference type="ARBA" id="ARBA00023085"/>
    </source>
</evidence>
<dbReference type="Proteomes" id="UP001596405">
    <property type="component" value="Unassembled WGS sequence"/>
</dbReference>
<evidence type="ECO:0000256" key="2">
    <source>
        <dbReference type="ARBA" id="ARBA00022801"/>
    </source>
</evidence>
<evidence type="ECO:0000256" key="1">
    <source>
        <dbReference type="ARBA" id="ARBA00008891"/>
    </source>
</evidence>